<organism evidence="1 2">
    <name type="scientific">Panagrolaimus sp. JU765</name>
    <dbReference type="NCBI Taxonomy" id="591449"/>
    <lineage>
        <taxon>Eukaryota</taxon>
        <taxon>Metazoa</taxon>
        <taxon>Ecdysozoa</taxon>
        <taxon>Nematoda</taxon>
        <taxon>Chromadorea</taxon>
        <taxon>Rhabditida</taxon>
        <taxon>Tylenchina</taxon>
        <taxon>Panagrolaimomorpha</taxon>
        <taxon>Panagrolaimoidea</taxon>
        <taxon>Panagrolaimidae</taxon>
        <taxon>Panagrolaimus</taxon>
    </lineage>
</organism>
<evidence type="ECO:0000313" key="2">
    <source>
        <dbReference type="WBParaSite" id="JU765_v2.g18162.t1"/>
    </source>
</evidence>
<accession>A0AC34QPR2</accession>
<sequence length="111" mass="12944">MGAVDMKLFISADDDVDPTLRLVDVGIKDNSLLKCEDFTQDFTVMITVKHYSKFDENQYEIQAKAEDENKIQEKAEEEKMEIDYKNRKRSAPVPIDEEVLNEDIKRSRIEV</sequence>
<name>A0AC34QPR2_9BILA</name>
<protein>
    <submittedName>
        <fullName evidence="2">Uncharacterized protein</fullName>
    </submittedName>
</protein>
<dbReference type="WBParaSite" id="JU765_v2.g18162.t1">
    <property type="protein sequence ID" value="JU765_v2.g18162.t1"/>
    <property type="gene ID" value="JU765_v2.g18162"/>
</dbReference>
<evidence type="ECO:0000313" key="1">
    <source>
        <dbReference type="Proteomes" id="UP000887576"/>
    </source>
</evidence>
<dbReference type="Proteomes" id="UP000887576">
    <property type="component" value="Unplaced"/>
</dbReference>
<proteinExistence type="predicted"/>
<reference evidence="2" key="1">
    <citation type="submission" date="2022-11" db="UniProtKB">
        <authorList>
            <consortium name="WormBaseParasite"/>
        </authorList>
    </citation>
    <scope>IDENTIFICATION</scope>
</reference>